<keyword evidence="1" id="KW-0594">Phospholipid biosynthesis</keyword>
<dbReference type="GO" id="GO:0006646">
    <property type="term" value="P:phosphatidylethanolamine biosynthetic process"/>
    <property type="evidence" value="ECO:0007669"/>
    <property type="project" value="TreeGrafter"/>
</dbReference>
<dbReference type="GO" id="GO:0005737">
    <property type="term" value="C:cytoplasm"/>
    <property type="evidence" value="ECO:0007669"/>
    <property type="project" value="TreeGrafter"/>
</dbReference>
<dbReference type="PANTHER" id="PTHR22603:SF93">
    <property type="entry name" value="RE24176P"/>
    <property type="match status" value="1"/>
</dbReference>
<dbReference type="GO" id="GO:0004103">
    <property type="term" value="F:choline kinase activity"/>
    <property type="evidence" value="ECO:0007669"/>
    <property type="project" value="TreeGrafter"/>
</dbReference>
<dbReference type="Proteomes" id="UP000324832">
    <property type="component" value="Unassembled WGS sequence"/>
</dbReference>
<gene>
    <name evidence="4" type="ORF">LSINAPIS_LOCUS10670</name>
</gene>
<dbReference type="GO" id="GO:0004305">
    <property type="term" value="F:ethanolamine kinase activity"/>
    <property type="evidence" value="ECO:0007669"/>
    <property type="project" value="TreeGrafter"/>
</dbReference>
<dbReference type="SUPFAM" id="SSF56112">
    <property type="entry name" value="Protein kinase-like (PK-like)"/>
    <property type="match status" value="1"/>
</dbReference>
<organism evidence="4 5">
    <name type="scientific">Leptidea sinapis</name>
    <dbReference type="NCBI Taxonomy" id="189913"/>
    <lineage>
        <taxon>Eukaryota</taxon>
        <taxon>Metazoa</taxon>
        <taxon>Ecdysozoa</taxon>
        <taxon>Arthropoda</taxon>
        <taxon>Hexapoda</taxon>
        <taxon>Insecta</taxon>
        <taxon>Pterygota</taxon>
        <taxon>Neoptera</taxon>
        <taxon>Endopterygota</taxon>
        <taxon>Lepidoptera</taxon>
        <taxon>Glossata</taxon>
        <taxon>Ditrysia</taxon>
        <taxon>Papilionoidea</taxon>
        <taxon>Pieridae</taxon>
        <taxon>Dismorphiinae</taxon>
        <taxon>Leptidea</taxon>
    </lineage>
</organism>
<keyword evidence="2" id="KW-1208">Phospholipid metabolism</keyword>
<dbReference type="PANTHER" id="PTHR22603">
    <property type="entry name" value="CHOLINE/ETHANOALAMINE KINASE"/>
    <property type="match status" value="1"/>
</dbReference>
<evidence type="ECO:0000313" key="5">
    <source>
        <dbReference type="Proteomes" id="UP000324832"/>
    </source>
</evidence>
<reference evidence="4 5" key="1">
    <citation type="submission" date="2017-07" db="EMBL/GenBank/DDBJ databases">
        <authorList>
            <person name="Talla V."/>
            <person name="Backstrom N."/>
        </authorList>
    </citation>
    <scope>NUCLEOTIDE SEQUENCE [LARGE SCALE GENOMIC DNA]</scope>
</reference>
<keyword evidence="1" id="KW-0443">Lipid metabolism</keyword>
<sequence>MAKKLQMCGSESEMREVAARICRNYLHGAWKTVAPADLDFKRISGGLSNFLYYVALPPPPDHAGVLLRIYGQVHGERAMDAIVTESVIFTLLSERRLGPKLHGVFSGGRIEQLARY</sequence>
<keyword evidence="5" id="KW-1185">Reference proteome</keyword>
<keyword evidence="1" id="KW-0444">Lipid biosynthesis</keyword>
<name>A0A5E4QPM5_9NEOP</name>
<dbReference type="InterPro" id="IPR011009">
    <property type="entry name" value="Kinase-like_dom_sf"/>
</dbReference>
<proteinExistence type="inferred from homology"/>
<dbReference type="Gene3D" id="3.30.200.20">
    <property type="entry name" value="Phosphorylase Kinase, domain 1"/>
    <property type="match status" value="1"/>
</dbReference>
<accession>A0A5E4QPM5</accession>
<dbReference type="Pfam" id="PF01633">
    <property type="entry name" value="Choline_kinase"/>
    <property type="match status" value="1"/>
</dbReference>
<evidence type="ECO:0000313" key="4">
    <source>
        <dbReference type="EMBL" id="VVC99906.1"/>
    </source>
</evidence>
<evidence type="ECO:0000256" key="3">
    <source>
        <dbReference type="ARBA" id="ARBA00038211"/>
    </source>
</evidence>
<dbReference type="AlphaFoldDB" id="A0A5E4QPM5"/>
<evidence type="ECO:0000256" key="2">
    <source>
        <dbReference type="ARBA" id="ARBA00023264"/>
    </source>
</evidence>
<protein>
    <submittedName>
        <fullName evidence="4">Uncharacterized protein</fullName>
    </submittedName>
</protein>
<evidence type="ECO:0000256" key="1">
    <source>
        <dbReference type="ARBA" id="ARBA00023209"/>
    </source>
</evidence>
<comment type="similarity">
    <text evidence="3">Belongs to the choline/ethanolamine kinase family.</text>
</comment>
<dbReference type="EMBL" id="FZQP02004411">
    <property type="protein sequence ID" value="VVC99906.1"/>
    <property type="molecule type" value="Genomic_DNA"/>
</dbReference>